<dbReference type="OrthoDB" id="6481145at2"/>
<reference evidence="8 9" key="2">
    <citation type="submission" date="2018-06" db="EMBL/GenBank/DDBJ databases">
        <authorList>
            <consortium name="Pathogen Informatics"/>
            <person name="Doyle S."/>
        </authorList>
    </citation>
    <scope>NUCLEOTIDE SEQUENCE [LARGE SCALE GENOMIC DNA]</scope>
    <source>
        <strain evidence="8 9">NCTC10476</strain>
    </source>
</reference>
<dbReference type="Proteomes" id="UP000255169">
    <property type="component" value="Unassembled WGS sequence"/>
</dbReference>
<dbReference type="InterPro" id="IPR008966">
    <property type="entry name" value="Adhesion_dom_sf"/>
</dbReference>
<dbReference type="Gene3D" id="2.60.40.3310">
    <property type="match status" value="1"/>
</dbReference>
<dbReference type="InterPro" id="IPR000259">
    <property type="entry name" value="Adhesion_dom_fimbrial"/>
</dbReference>
<evidence type="ECO:0000256" key="5">
    <source>
        <dbReference type="SAM" id="SignalP"/>
    </source>
</evidence>
<feature type="domain" description="Fimbrial-type adhesion" evidence="6">
    <location>
        <begin position="204"/>
        <end position="347"/>
    </location>
</feature>
<organism evidence="7">
    <name type="scientific">Yersinia ruckeri</name>
    <dbReference type="NCBI Taxonomy" id="29486"/>
    <lineage>
        <taxon>Bacteria</taxon>
        <taxon>Pseudomonadati</taxon>
        <taxon>Pseudomonadota</taxon>
        <taxon>Gammaproteobacteria</taxon>
        <taxon>Enterobacterales</taxon>
        <taxon>Yersiniaceae</taxon>
        <taxon>Yersinia</taxon>
    </lineage>
</organism>
<comment type="similarity">
    <text evidence="2">Belongs to the fimbrial protein family.</text>
</comment>
<evidence type="ECO:0000313" key="8">
    <source>
        <dbReference type="EMBL" id="SUQ01683.1"/>
    </source>
</evidence>
<feature type="chain" id="PRO_5033216952" evidence="5">
    <location>
        <begin position="38"/>
        <end position="347"/>
    </location>
</feature>
<dbReference type="PANTHER" id="PTHR33420:SF12">
    <property type="entry name" value="FIMBRIN-LIKE PROTEIN FIMI-RELATED"/>
    <property type="match status" value="1"/>
</dbReference>
<evidence type="ECO:0000313" key="9">
    <source>
        <dbReference type="Proteomes" id="UP000255169"/>
    </source>
</evidence>
<dbReference type="EMBL" id="UHJG01000001">
    <property type="protein sequence ID" value="SUQ01683.1"/>
    <property type="molecule type" value="Genomic_DNA"/>
</dbReference>
<protein>
    <submittedName>
        <fullName evidence="8">Putative fimbrial subunit</fullName>
    </submittedName>
</protein>
<dbReference type="GeneID" id="66880290"/>
<dbReference type="Pfam" id="PF00419">
    <property type="entry name" value="Fimbrial"/>
    <property type="match status" value="1"/>
</dbReference>
<dbReference type="AlphaFoldDB" id="A0A0A8VLA9"/>
<keyword evidence="3 5" id="KW-0732">Signal</keyword>
<comment type="subcellular location">
    <subcellularLocation>
        <location evidence="1">Fimbrium</location>
    </subcellularLocation>
</comment>
<feature type="signal peptide" evidence="5">
    <location>
        <begin position="1"/>
        <end position="37"/>
    </location>
</feature>
<evidence type="ECO:0000256" key="2">
    <source>
        <dbReference type="ARBA" id="ARBA00006671"/>
    </source>
</evidence>
<dbReference type="SUPFAM" id="SSF49401">
    <property type="entry name" value="Bacterial adhesins"/>
    <property type="match status" value="1"/>
</dbReference>
<dbReference type="Gene3D" id="2.60.40.1090">
    <property type="entry name" value="Fimbrial-type adhesion domain"/>
    <property type="match status" value="1"/>
</dbReference>
<name>A0A0A8VLA9_YERRU</name>
<keyword evidence="9" id="KW-1185">Reference proteome</keyword>
<dbReference type="RefSeq" id="WP_004717955.1">
    <property type="nucleotide sequence ID" value="NZ_CCYO01000004.1"/>
</dbReference>
<evidence type="ECO:0000256" key="4">
    <source>
        <dbReference type="ARBA" id="ARBA00023263"/>
    </source>
</evidence>
<dbReference type="GO" id="GO:0043709">
    <property type="term" value="P:cell adhesion involved in single-species biofilm formation"/>
    <property type="evidence" value="ECO:0007669"/>
    <property type="project" value="TreeGrafter"/>
</dbReference>
<dbReference type="PANTHER" id="PTHR33420">
    <property type="entry name" value="FIMBRIAL SUBUNIT ELFA-RELATED"/>
    <property type="match status" value="1"/>
</dbReference>
<dbReference type="EMBL" id="LN681231">
    <property type="protein sequence ID" value="CEK28396.1"/>
    <property type="molecule type" value="Genomic_DNA"/>
</dbReference>
<evidence type="ECO:0000256" key="1">
    <source>
        <dbReference type="ARBA" id="ARBA00004561"/>
    </source>
</evidence>
<reference evidence="7" key="1">
    <citation type="journal article" date="2015" name="Genome Announc.">
        <title>Complete Genome Sequence of Yersinia ruckeri Strain CSF007-82, Etiologic Agent of Red Mouth Disease in Salmonid Fish.</title>
        <authorList>
            <person name="Nelson M.C."/>
            <person name="LaPatra S.E."/>
            <person name="Welch T.J."/>
            <person name="Graf J."/>
        </authorList>
    </citation>
    <scope>NUCLEOTIDE SEQUENCE</scope>
    <source>
        <strain evidence="7">CSF007-82</strain>
    </source>
</reference>
<sequence>MFNLKNKPLATGYFTKKSFSLLTVAIIGYLLTPAASAAIENQACQFYKIMSYTSNETFFFDRNNLSEEKKLISNGAISFKCTVYRNVKNVHFEVEVENSTLVPGHNHVYTTNVPGLGIRYTLRISENCVKDTAQPLKFSCPYKILFNMLMMTPQITLVSYDNNQGKPVGSASITPQFKLKYRIDNGPEKMGLPIASDTINFVYKRRGCTMNTPSVKLSFGTVQASEFSGVKSTSQPSTVKQIHLNCDPDTSYFLTIQGKSVASHPDILELDQTSGHASGIGVQLEAGDSSKDYQNMKLNEETYMHKTDDNGSVTNKHIDIRARYFQTENKITPGTANASATFTITYK</sequence>
<proteinExistence type="inferred from homology"/>
<keyword evidence="4" id="KW-0281">Fimbrium</keyword>
<gene>
    <name evidence="7" type="ORF">CSF007_13320</name>
    <name evidence="8" type="ORF">NCTC10476_03058</name>
</gene>
<accession>A0A0A8VLA9</accession>
<dbReference type="InterPro" id="IPR050263">
    <property type="entry name" value="Bact_Fimbrial_Adh_Pro"/>
</dbReference>
<evidence type="ECO:0000259" key="6">
    <source>
        <dbReference type="Pfam" id="PF00419"/>
    </source>
</evidence>
<dbReference type="InterPro" id="IPR036937">
    <property type="entry name" value="Adhesion_dom_fimbrial_sf"/>
</dbReference>
<evidence type="ECO:0000256" key="3">
    <source>
        <dbReference type="ARBA" id="ARBA00022729"/>
    </source>
</evidence>
<dbReference type="GO" id="GO:0009289">
    <property type="term" value="C:pilus"/>
    <property type="evidence" value="ECO:0007669"/>
    <property type="project" value="UniProtKB-SubCell"/>
</dbReference>
<evidence type="ECO:0000313" key="7">
    <source>
        <dbReference type="EMBL" id="CEK28396.1"/>
    </source>
</evidence>